<proteinExistence type="predicted"/>
<sequence>MTSPAVLFAPLMLLFTPPLPTGGQDAHLLPRAEQRDAPGADRAAPGWLAIEAARSVPAQAQVRIEQRVIIRIGPRSDSGRQNMSSFVAPRAAPSRRVVEREAGECLPVAAIGAVQPSRDNRLMLYMRDRRVYAARLERSCFARDFYSGFYVERNSDGMLCVDRDKLQSRNGVKCEVQKLHRLVAERD</sequence>
<dbReference type="EMBL" id="WTYO01000002">
    <property type="protein sequence ID" value="MXO68519.1"/>
    <property type="molecule type" value="Genomic_DNA"/>
</dbReference>
<comment type="caution">
    <text evidence="1">The sequence shown here is derived from an EMBL/GenBank/DDBJ whole genome shotgun (WGS) entry which is preliminary data.</text>
</comment>
<gene>
    <name evidence="1" type="ORF">GRI72_06730</name>
</gene>
<accession>A0ABW9UX59</accession>
<organism evidence="1 2">
    <name type="scientific">Pelagerythrobacter marinus</name>
    <dbReference type="NCBI Taxonomy" id="538382"/>
    <lineage>
        <taxon>Bacteria</taxon>
        <taxon>Pseudomonadati</taxon>
        <taxon>Pseudomonadota</taxon>
        <taxon>Alphaproteobacteria</taxon>
        <taxon>Sphingomonadales</taxon>
        <taxon>Erythrobacteraceae</taxon>
        <taxon>Pelagerythrobacter</taxon>
    </lineage>
</organism>
<reference evidence="1 2" key="1">
    <citation type="submission" date="2019-12" db="EMBL/GenBank/DDBJ databases">
        <title>Genomic-based taxomic classification of the family Erythrobacteraceae.</title>
        <authorList>
            <person name="Xu L."/>
        </authorList>
    </citation>
    <scope>NUCLEOTIDE SEQUENCE [LARGE SCALE GENOMIC DNA]</scope>
    <source>
        <strain evidence="1 2">H32</strain>
    </source>
</reference>
<protein>
    <submittedName>
        <fullName evidence="1">Uncharacterized protein</fullName>
    </submittedName>
</protein>
<dbReference type="RefSeq" id="WP_160733143.1">
    <property type="nucleotide sequence ID" value="NZ_WTYO01000002.1"/>
</dbReference>
<keyword evidence="2" id="KW-1185">Reference proteome</keyword>
<dbReference type="Proteomes" id="UP000444401">
    <property type="component" value="Unassembled WGS sequence"/>
</dbReference>
<evidence type="ECO:0000313" key="2">
    <source>
        <dbReference type="Proteomes" id="UP000444401"/>
    </source>
</evidence>
<name>A0ABW9UX59_9SPHN</name>
<evidence type="ECO:0000313" key="1">
    <source>
        <dbReference type="EMBL" id="MXO68519.1"/>
    </source>
</evidence>